<dbReference type="InterPro" id="IPR046879">
    <property type="entry name" value="KANL3/Tex30_Abhydrolase"/>
</dbReference>
<dbReference type="InterPro" id="IPR026555">
    <property type="entry name" value="NSL3/Tex30"/>
</dbReference>
<protein>
    <submittedName>
        <fullName evidence="2">Alpha/beta family hydrolase</fullName>
    </submittedName>
</protein>
<keyword evidence="2" id="KW-0378">Hydrolase</keyword>
<evidence type="ECO:0000313" key="2">
    <source>
        <dbReference type="EMBL" id="MFH6984200.1"/>
    </source>
</evidence>
<keyword evidence="3" id="KW-1185">Reference proteome</keyword>
<accession>A0ABW7NAT9</accession>
<dbReference type="PANTHER" id="PTHR13136">
    <property type="entry name" value="TESTIS DEVELOPMENT PROTEIN PRTD"/>
    <property type="match status" value="1"/>
</dbReference>
<proteinExistence type="predicted"/>
<name>A0ABW7NAT9_9BACT</name>
<dbReference type="Proteomes" id="UP001610063">
    <property type="component" value="Unassembled WGS sequence"/>
</dbReference>
<organism evidence="2 3">
    <name type="scientific">Marinoscillum luteum</name>
    <dbReference type="NCBI Taxonomy" id="861051"/>
    <lineage>
        <taxon>Bacteria</taxon>
        <taxon>Pseudomonadati</taxon>
        <taxon>Bacteroidota</taxon>
        <taxon>Cytophagia</taxon>
        <taxon>Cytophagales</taxon>
        <taxon>Reichenbachiellaceae</taxon>
        <taxon>Marinoscillum</taxon>
    </lineage>
</organism>
<reference evidence="2 3" key="1">
    <citation type="journal article" date="2013" name="Int. J. Syst. Evol. Microbiol.">
        <title>Marinoscillum luteum sp. nov., isolated from marine sediment.</title>
        <authorList>
            <person name="Cha I.T."/>
            <person name="Park S.J."/>
            <person name="Kim S.J."/>
            <person name="Kim J.G."/>
            <person name="Jung M.Y."/>
            <person name="Shin K.S."/>
            <person name="Kwon K.K."/>
            <person name="Yang S.H."/>
            <person name="Seo Y.S."/>
            <person name="Rhee S.K."/>
        </authorList>
    </citation>
    <scope>NUCLEOTIDE SEQUENCE [LARGE SCALE GENOMIC DNA]</scope>
    <source>
        <strain evidence="2 3">KCTC 23939</strain>
    </source>
</reference>
<evidence type="ECO:0000313" key="3">
    <source>
        <dbReference type="Proteomes" id="UP001610063"/>
    </source>
</evidence>
<dbReference type="InterPro" id="IPR029058">
    <property type="entry name" value="AB_hydrolase_fold"/>
</dbReference>
<dbReference type="PANTHER" id="PTHR13136:SF11">
    <property type="entry name" value="TESTIS-EXPRESSED PROTEIN 30"/>
    <property type="match status" value="1"/>
</dbReference>
<dbReference type="SUPFAM" id="SSF53474">
    <property type="entry name" value="alpha/beta-Hydrolases"/>
    <property type="match status" value="1"/>
</dbReference>
<gene>
    <name evidence="2" type="ORF">ACHKAR_12165</name>
</gene>
<dbReference type="GO" id="GO:0016787">
    <property type="term" value="F:hydrolase activity"/>
    <property type="evidence" value="ECO:0007669"/>
    <property type="project" value="UniProtKB-KW"/>
</dbReference>
<dbReference type="Gene3D" id="3.40.50.1820">
    <property type="entry name" value="alpha/beta hydrolase"/>
    <property type="match status" value="1"/>
</dbReference>
<sequence>MELFLNDSLGQITLEVEEADNARAVIIIAHGAGAGMHHPFMTSISGLFVARGFHVARFNFPYMENGKKFPGAPKPNIETWGLVIDYLCVTYPDLPIIISGKSYGGRMASHLLADQSPAAVKGIFYLGFPLHAAGKDSKARATHLNAVQVPQLFLQGINDQLANIDLMREVLSSLPAARMLEVEFGDHSFKVPKASGRTSKEVMHQLVEVTTEWIDTVLK</sequence>
<dbReference type="RefSeq" id="WP_395417596.1">
    <property type="nucleotide sequence ID" value="NZ_JBIPKE010000017.1"/>
</dbReference>
<dbReference type="EMBL" id="JBIPKE010000017">
    <property type="protein sequence ID" value="MFH6984200.1"/>
    <property type="molecule type" value="Genomic_DNA"/>
</dbReference>
<dbReference type="Pfam" id="PF20408">
    <property type="entry name" value="Abhydrolase_11"/>
    <property type="match status" value="1"/>
</dbReference>
<comment type="caution">
    <text evidence="2">The sequence shown here is derived from an EMBL/GenBank/DDBJ whole genome shotgun (WGS) entry which is preliminary data.</text>
</comment>
<feature type="domain" description="KANL3/Tex30 alpha/beta hydrolase-like" evidence="1">
    <location>
        <begin position="23"/>
        <end position="214"/>
    </location>
</feature>
<evidence type="ECO:0000259" key="1">
    <source>
        <dbReference type="Pfam" id="PF20408"/>
    </source>
</evidence>